<evidence type="ECO:0000256" key="7">
    <source>
        <dbReference type="SAM" id="Phobius"/>
    </source>
</evidence>
<reference evidence="8 9" key="1">
    <citation type="submission" date="2022-10" db="EMBL/GenBank/DDBJ databases">
        <title>Comparative genomics and taxonomic characterization of three novel marine species of genus Reichenbachiella exhibiting antioxidant and polysaccharide degradation activities.</title>
        <authorList>
            <person name="Muhammad N."/>
            <person name="Lee Y.-J."/>
            <person name="Ko J."/>
            <person name="Kim S.-G."/>
        </authorList>
    </citation>
    <scope>NUCLEOTIDE SEQUENCE [LARGE SCALE GENOMIC DNA]</scope>
    <source>
        <strain evidence="8 9">ABR2-5</strain>
    </source>
</reference>
<comment type="caution">
    <text evidence="8">The sequence shown here is derived from an EMBL/GenBank/DDBJ whole genome shotgun (WGS) entry which is preliminary data.</text>
</comment>
<keyword evidence="3" id="KW-1003">Cell membrane</keyword>
<comment type="subcellular location">
    <subcellularLocation>
        <location evidence="1">Cell membrane</location>
        <topology evidence="1">Multi-pass membrane protein</topology>
    </subcellularLocation>
</comment>
<evidence type="ECO:0000256" key="5">
    <source>
        <dbReference type="ARBA" id="ARBA00022989"/>
    </source>
</evidence>
<dbReference type="Proteomes" id="UP001300692">
    <property type="component" value="Unassembled WGS sequence"/>
</dbReference>
<dbReference type="RefSeq" id="WP_264139041.1">
    <property type="nucleotide sequence ID" value="NZ_JAOYOD010000001.1"/>
</dbReference>
<feature type="transmembrane region" description="Helical" evidence="7">
    <location>
        <begin position="6"/>
        <end position="28"/>
    </location>
</feature>
<evidence type="ECO:0000256" key="4">
    <source>
        <dbReference type="ARBA" id="ARBA00022692"/>
    </source>
</evidence>
<evidence type="ECO:0000256" key="6">
    <source>
        <dbReference type="ARBA" id="ARBA00023136"/>
    </source>
</evidence>
<protein>
    <submittedName>
        <fullName evidence="8">DUF350 domain-containing protein</fullName>
    </submittedName>
</protein>
<organism evidence="8 9">
    <name type="scientific">Reichenbachiella ulvae</name>
    <dbReference type="NCBI Taxonomy" id="2980104"/>
    <lineage>
        <taxon>Bacteria</taxon>
        <taxon>Pseudomonadati</taxon>
        <taxon>Bacteroidota</taxon>
        <taxon>Cytophagia</taxon>
        <taxon>Cytophagales</taxon>
        <taxon>Reichenbachiellaceae</taxon>
        <taxon>Reichenbachiella</taxon>
    </lineage>
</organism>
<keyword evidence="9" id="KW-1185">Reference proteome</keyword>
<keyword evidence="6 7" id="KW-0472">Membrane</keyword>
<feature type="transmembrane region" description="Helical" evidence="7">
    <location>
        <begin position="92"/>
        <end position="116"/>
    </location>
</feature>
<evidence type="ECO:0000313" key="8">
    <source>
        <dbReference type="EMBL" id="MCV9388205.1"/>
    </source>
</evidence>
<evidence type="ECO:0000313" key="9">
    <source>
        <dbReference type="Proteomes" id="UP001300692"/>
    </source>
</evidence>
<evidence type="ECO:0000256" key="2">
    <source>
        <dbReference type="ARBA" id="ARBA00005779"/>
    </source>
</evidence>
<gene>
    <name evidence="8" type="ORF">N7U62_16100</name>
</gene>
<dbReference type="InterPro" id="IPR007140">
    <property type="entry name" value="DUF350"/>
</dbReference>
<accession>A0ABT3CWX2</accession>
<name>A0ABT3CWX2_9BACT</name>
<feature type="transmembrane region" description="Helical" evidence="7">
    <location>
        <begin position="136"/>
        <end position="159"/>
    </location>
</feature>
<evidence type="ECO:0000256" key="1">
    <source>
        <dbReference type="ARBA" id="ARBA00004651"/>
    </source>
</evidence>
<evidence type="ECO:0000256" key="3">
    <source>
        <dbReference type="ARBA" id="ARBA00022475"/>
    </source>
</evidence>
<comment type="similarity">
    <text evidence="2">Belongs to the UPF0719 family.</text>
</comment>
<feature type="transmembrane region" description="Helical" evidence="7">
    <location>
        <begin position="49"/>
        <end position="72"/>
    </location>
</feature>
<dbReference type="EMBL" id="JAOYOD010000001">
    <property type="protein sequence ID" value="MCV9388205.1"/>
    <property type="molecule type" value="Genomic_DNA"/>
</dbReference>
<dbReference type="Pfam" id="PF03994">
    <property type="entry name" value="DUF350"/>
    <property type="match status" value="1"/>
</dbReference>
<proteinExistence type="inferred from homology"/>
<keyword evidence="4 7" id="KW-0812">Transmembrane</keyword>
<keyword evidence="5 7" id="KW-1133">Transmembrane helix</keyword>
<sequence>MNYRIAVLGLLEIFSALSIGVFILALTYKLVKWIGQRYHGIREQENLAYSIYTASILFSVGYLVSSVIQPLLSSFRLLSQSESQWLLVFKYLGQGAIYIGIAYFFAMIIGLLSTLLYARITPIKEFEEIRNNNIGVAIVVSVIIITLTMMCKSGVALLIESIIPYPELPPN</sequence>